<dbReference type="EMBL" id="AP027081">
    <property type="protein sequence ID" value="BDU76507.1"/>
    <property type="molecule type" value="Genomic_DNA"/>
</dbReference>
<reference evidence="1" key="1">
    <citation type="journal article" date="2023" name="Int. J. Syst. Evol. Microbiol.">
        <title>Mesoterricola silvestris gen. nov., sp. nov., Mesoterricola sediminis sp. nov., Geothrix oryzae sp. nov., Geothrix edaphica sp. nov., Geothrix rubra sp. nov., and Geothrix limicola sp. nov., six novel members of Acidobacteriota isolated from soils.</title>
        <authorList>
            <person name="Itoh H."/>
            <person name="Sugisawa Y."/>
            <person name="Mise K."/>
            <person name="Xu Z."/>
            <person name="Kuniyasu M."/>
            <person name="Ushijima N."/>
            <person name="Kawano K."/>
            <person name="Kobayashi E."/>
            <person name="Shiratori Y."/>
            <person name="Masuda Y."/>
            <person name="Senoo K."/>
        </authorList>
    </citation>
    <scope>NUCLEOTIDE SEQUENCE</scope>
    <source>
        <strain evidence="1">W786</strain>
    </source>
</reference>
<accession>A0AA48KDN2</accession>
<keyword evidence="2" id="KW-1185">Reference proteome</keyword>
<protein>
    <recommendedName>
        <fullName evidence="3">RES domain-containing protein</fullName>
    </recommendedName>
</protein>
<evidence type="ECO:0000313" key="2">
    <source>
        <dbReference type="Proteomes" id="UP001228113"/>
    </source>
</evidence>
<gene>
    <name evidence="1" type="ORF">METESE_14650</name>
</gene>
<organism evidence="1 2">
    <name type="scientific">Mesoterricola sediminis</name>
    <dbReference type="NCBI Taxonomy" id="2927980"/>
    <lineage>
        <taxon>Bacteria</taxon>
        <taxon>Pseudomonadati</taxon>
        <taxon>Acidobacteriota</taxon>
        <taxon>Holophagae</taxon>
        <taxon>Holophagales</taxon>
        <taxon>Holophagaceae</taxon>
        <taxon>Mesoterricola</taxon>
    </lineage>
</organism>
<dbReference type="RefSeq" id="WP_243347117.1">
    <property type="nucleotide sequence ID" value="NZ_AP027081.1"/>
</dbReference>
<dbReference type="Proteomes" id="UP001228113">
    <property type="component" value="Chromosome"/>
</dbReference>
<dbReference type="AlphaFoldDB" id="A0AA48KDN2"/>
<evidence type="ECO:0000313" key="1">
    <source>
        <dbReference type="EMBL" id="BDU76507.1"/>
    </source>
</evidence>
<proteinExistence type="predicted"/>
<sequence length="210" mass="22618">MAKFPEPPTPGELALLGPDVQILPAGSTVWRIYFLGGSHPTSWGQFRAWGPTESRFDHHIPPASLQAREILYGAVGPRGAITALADVFQETRIVDRSFNNPCLASFETIRDLRLLDLTGTWPTKAGASAAIASGPKARARRWSQAIFAAFPSLDGLLYGSSMHANAPCVALYERAAVAMPASPSTNRMLADPILLTALRNACADLNFFLV</sequence>
<dbReference type="KEGG" id="msea:METESE_14650"/>
<evidence type="ECO:0008006" key="3">
    <source>
        <dbReference type="Google" id="ProtNLM"/>
    </source>
</evidence>
<name>A0AA48KDN2_9BACT</name>